<proteinExistence type="predicted"/>
<feature type="non-terminal residue" evidence="1">
    <location>
        <position position="1"/>
    </location>
</feature>
<gene>
    <name evidence="1" type="primary">Otud7b_1</name>
    <name evidence="1" type="ORF">GTO96_0006310</name>
</gene>
<protein>
    <submittedName>
        <fullName evidence="1">OTU7B protein</fullName>
    </submittedName>
</protein>
<accession>A0A8X7XMU7</accession>
<feature type="non-terminal residue" evidence="1">
    <location>
        <position position="76"/>
    </location>
</feature>
<reference evidence="1 2" key="1">
    <citation type="journal article" date="2021" name="Cell">
        <title>Tracing the genetic footprints of vertebrate landing in non-teleost ray-finned fishes.</title>
        <authorList>
            <person name="Bi X."/>
            <person name="Wang K."/>
            <person name="Yang L."/>
            <person name="Pan H."/>
            <person name="Jiang H."/>
            <person name="Wei Q."/>
            <person name="Fang M."/>
            <person name="Yu H."/>
            <person name="Zhu C."/>
            <person name="Cai Y."/>
            <person name="He Y."/>
            <person name="Gan X."/>
            <person name="Zeng H."/>
            <person name="Yu D."/>
            <person name="Zhu Y."/>
            <person name="Jiang H."/>
            <person name="Qiu Q."/>
            <person name="Yang H."/>
            <person name="Zhang Y.E."/>
            <person name="Wang W."/>
            <person name="Zhu M."/>
            <person name="He S."/>
            <person name="Zhang G."/>
        </authorList>
    </citation>
    <scope>NUCLEOTIDE SEQUENCE [LARGE SCALE GENOMIC DNA]</scope>
    <source>
        <strain evidence="1">Bchr_013</strain>
    </source>
</reference>
<dbReference type="EMBL" id="JAATIS010000094">
    <property type="protein sequence ID" value="KAG2470916.1"/>
    <property type="molecule type" value="Genomic_DNA"/>
</dbReference>
<name>A0A8X7XMU7_POLSE</name>
<dbReference type="AlphaFoldDB" id="A0A8X7XMU7"/>
<comment type="caution">
    <text evidence="1">The sequence shown here is derived from an EMBL/GenBank/DDBJ whole genome shotgun (WGS) entry which is preliminary data.</text>
</comment>
<organism evidence="1 2">
    <name type="scientific">Polypterus senegalus</name>
    <name type="common">Senegal bichir</name>
    <dbReference type="NCBI Taxonomy" id="55291"/>
    <lineage>
        <taxon>Eukaryota</taxon>
        <taxon>Metazoa</taxon>
        <taxon>Chordata</taxon>
        <taxon>Craniata</taxon>
        <taxon>Vertebrata</taxon>
        <taxon>Euteleostomi</taxon>
        <taxon>Actinopterygii</taxon>
        <taxon>Polypteriformes</taxon>
        <taxon>Polypteridae</taxon>
        <taxon>Polypterus</taxon>
    </lineage>
</organism>
<evidence type="ECO:0000313" key="1">
    <source>
        <dbReference type="EMBL" id="KAG2470916.1"/>
    </source>
</evidence>
<dbReference type="Proteomes" id="UP000886611">
    <property type="component" value="Unassembled WGS sequence"/>
</dbReference>
<keyword evidence="2" id="KW-1185">Reference proteome</keyword>
<evidence type="ECO:0000313" key="2">
    <source>
        <dbReference type="Proteomes" id="UP000886611"/>
    </source>
</evidence>
<sequence>MWKEEQKNFQVKDYIKDWWRPTQQASRSWEECDRACWKSGLVYTEEEWEREWNELLKLASSEPRTHLNKNGVTSGG</sequence>